<gene>
    <name evidence="2" type="ORF">ACN38_g4130</name>
</gene>
<dbReference type="Proteomes" id="UP000037696">
    <property type="component" value="Unassembled WGS sequence"/>
</dbReference>
<keyword evidence="3" id="KW-1185">Reference proteome</keyword>
<accession>A0A0M8PCK5</accession>
<evidence type="ECO:0000313" key="2">
    <source>
        <dbReference type="EMBL" id="KOS44940.1"/>
    </source>
</evidence>
<proteinExistence type="predicted"/>
<evidence type="ECO:0000256" key="1">
    <source>
        <dbReference type="SAM" id="MobiDB-lite"/>
    </source>
</evidence>
<comment type="caution">
    <text evidence="2">The sequence shown here is derived from an EMBL/GenBank/DDBJ whole genome shotgun (WGS) entry which is preliminary data.</text>
</comment>
<sequence>MITEILALRIGRTQESPQSPWPNPTHQMGLGGGGMSPPNNTTYQFPIYRSYIINAYQVVDFLYNTYY</sequence>
<dbReference type="EMBL" id="LHQQ01000052">
    <property type="protein sequence ID" value="KOS44940.1"/>
    <property type="molecule type" value="Genomic_DNA"/>
</dbReference>
<protein>
    <submittedName>
        <fullName evidence="2">Uncharacterized protein</fullName>
    </submittedName>
</protein>
<dbReference type="AlphaFoldDB" id="A0A0M8PCK5"/>
<feature type="region of interest" description="Disordered" evidence="1">
    <location>
        <begin position="13"/>
        <end position="35"/>
    </location>
</feature>
<name>A0A0M8PCK5_9EURO</name>
<reference evidence="2 3" key="1">
    <citation type="submission" date="2015-08" db="EMBL/GenBank/DDBJ databases">
        <title>Genome sequencing of Penicillium nordicum.</title>
        <authorList>
            <person name="Nguyen H.D."/>
            <person name="Seifert K.A."/>
        </authorList>
    </citation>
    <scope>NUCLEOTIDE SEQUENCE [LARGE SCALE GENOMIC DNA]</scope>
    <source>
        <strain evidence="2 3">DAOMC 185683</strain>
    </source>
</reference>
<organism evidence="2 3">
    <name type="scientific">Penicillium nordicum</name>
    <dbReference type="NCBI Taxonomy" id="229535"/>
    <lineage>
        <taxon>Eukaryota</taxon>
        <taxon>Fungi</taxon>
        <taxon>Dikarya</taxon>
        <taxon>Ascomycota</taxon>
        <taxon>Pezizomycotina</taxon>
        <taxon>Eurotiomycetes</taxon>
        <taxon>Eurotiomycetidae</taxon>
        <taxon>Eurotiales</taxon>
        <taxon>Aspergillaceae</taxon>
        <taxon>Penicillium</taxon>
    </lineage>
</organism>
<evidence type="ECO:0000313" key="3">
    <source>
        <dbReference type="Proteomes" id="UP000037696"/>
    </source>
</evidence>